<organism evidence="3 4">
    <name type="scientific">Podospora bellae-mahoneyi</name>
    <dbReference type="NCBI Taxonomy" id="2093777"/>
    <lineage>
        <taxon>Eukaryota</taxon>
        <taxon>Fungi</taxon>
        <taxon>Dikarya</taxon>
        <taxon>Ascomycota</taxon>
        <taxon>Pezizomycotina</taxon>
        <taxon>Sordariomycetes</taxon>
        <taxon>Sordariomycetidae</taxon>
        <taxon>Sordariales</taxon>
        <taxon>Podosporaceae</taxon>
        <taxon>Podospora</taxon>
    </lineage>
</organism>
<evidence type="ECO:0000313" key="3">
    <source>
        <dbReference type="EMBL" id="KAK4648673.1"/>
    </source>
</evidence>
<feature type="region of interest" description="Disordered" evidence="1">
    <location>
        <begin position="363"/>
        <end position="391"/>
    </location>
</feature>
<name>A0ABR0FYZ1_9PEZI</name>
<dbReference type="EMBL" id="JAFFGZ010000001">
    <property type="protein sequence ID" value="KAK4648673.1"/>
    <property type="molecule type" value="Genomic_DNA"/>
</dbReference>
<evidence type="ECO:0000256" key="1">
    <source>
        <dbReference type="SAM" id="MobiDB-lite"/>
    </source>
</evidence>
<feature type="domain" description="Fe2OG dioxygenase" evidence="2">
    <location>
        <begin position="222"/>
        <end position="333"/>
    </location>
</feature>
<dbReference type="RefSeq" id="XP_062737648.1">
    <property type="nucleotide sequence ID" value="XM_062874511.1"/>
</dbReference>
<reference evidence="3 4" key="1">
    <citation type="journal article" date="2023" name="bioRxiv">
        <title>High-quality genome assemblies of four members of thePodospora anserinaspecies complex.</title>
        <authorList>
            <person name="Ament-Velasquez S.L."/>
            <person name="Vogan A.A."/>
            <person name="Wallerman O."/>
            <person name="Hartmann F."/>
            <person name="Gautier V."/>
            <person name="Silar P."/>
            <person name="Giraud T."/>
            <person name="Johannesson H."/>
        </authorList>
    </citation>
    <scope>NUCLEOTIDE SEQUENCE [LARGE SCALE GENOMIC DNA]</scope>
    <source>
        <strain evidence="3 4">CBS 112042</strain>
    </source>
</reference>
<dbReference type="Pfam" id="PF13532">
    <property type="entry name" value="2OG-FeII_Oxy_2"/>
    <property type="match status" value="1"/>
</dbReference>
<evidence type="ECO:0000313" key="4">
    <source>
        <dbReference type="Proteomes" id="UP001322138"/>
    </source>
</evidence>
<dbReference type="Proteomes" id="UP001322138">
    <property type="component" value="Unassembled WGS sequence"/>
</dbReference>
<dbReference type="Gene3D" id="2.60.120.590">
    <property type="entry name" value="Alpha-ketoglutarate-dependent dioxygenase AlkB-like"/>
    <property type="match status" value="1"/>
</dbReference>
<accession>A0ABR0FYZ1</accession>
<keyword evidence="4" id="KW-1185">Reference proteome</keyword>
<dbReference type="InterPro" id="IPR037151">
    <property type="entry name" value="AlkB-like_sf"/>
</dbReference>
<evidence type="ECO:0000259" key="2">
    <source>
        <dbReference type="PROSITE" id="PS51471"/>
    </source>
</evidence>
<protein>
    <recommendedName>
        <fullName evidence="2">Fe2OG dioxygenase domain-containing protein</fullName>
    </recommendedName>
</protein>
<dbReference type="InterPro" id="IPR027450">
    <property type="entry name" value="AlkB-like"/>
</dbReference>
<sequence length="391" mass="44944">MPLLPLWEPLTWSFGKVVEIRALFRLKTWGNCRRDIPTSSFNNMAQKRTIHSFFTPDPKKQRIATIADEDETPTYSSHNTYPFPIRDLSKSITKELTSLPARPGRPINDQPELDLIYFEPFIPFYLAKDLFRFLLSELPFYRVEYSIKRFGVETQIRTPRYTTVFGLDHTSLFDDDNPSIILDARTHTQINRGEAYPRYSPRPIPQCLDALRKSTEAATNCKFNFCLVNYYATGSDSISFHSDDERFLGPEPVIASFSLGAARDFLMKHKPVSPPPDGQTTVFKHLKLPLASGDMILMKGKTQANWLHSIPKRAGKSSQYGDGRINITFRRAMVKGGTDNYYNYNVGKGPVFRWDDTAREMKEWKPAPKARPERKLITHPKPQKDEPEKAD</sequence>
<dbReference type="PROSITE" id="PS51471">
    <property type="entry name" value="FE2OG_OXY"/>
    <property type="match status" value="1"/>
</dbReference>
<dbReference type="PANTHER" id="PTHR31573:SF1">
    <property type="entry name" value="DNA OXIDATIVE DEMETHYLASE ALKBH2"/>
    <property type="match status" value="1"/>
</dbReference>
<dbReference type="InterPro" id="IPR032852">
    <property type="entry name" value="ALKBH2"/>
</dbReference>
<comment type="caution">
    <text evidence="3">The sequence shown here is derived from an EMBL/GenBank/DDBJ whole genome shotgun (WGS) entry which is preliminary data.</text>
</comment>
<dbReference type="GeneID" id="87893993"/>
<dbReference type="SUPFAM" id="SSF51197">
    <property type="entry name" value="Clavaminate synthase-like"/>
    <property type="match status" value="1"/>
</dbReference>
<dbReference type="PANTHER" id="PTHR31573">
    <property type="entry name" value="ALPHA-KETOGLUTARATE-DEPENDENT DIOXYGENASE ALKB HOMOLOG 2"/>
    <property type="match status" value="1"/>
</dbReference>
<dbReference type="InterPro" id="IPR005123">
    <property type="entry name" value="Oxoglu/Fe-dep_dioxygenase_dom"/>
</dbReference>
<gene>
    <name evidence="3" type="ORF">QC761_112280</name>
</gene>
<proteinExistence type="predicted"/>